<feature type="region of interest" description="Disordered" evidence="1">
    <location>
        <begin position="33"/>
        <end position="60"/>
    </location>
</feature>
<dbReference type="InParanoid" id="D8U6N5"/>
<organism evidence="3">
    <name type="scientific">Volvox carteri f. nagariensis</name>
    <dbReference type="NCBI Taxonomy" id="3068"/>
    <lineage>
        <taxon>Eukaryota</taxon>
        <taxon>Viridiplantae</taxon>
        <taxon>Chlorophyta</taxon>
        <taxon>core chlorophytes</taxon>
        <taxon>Chlorophyceae</taxon>
        <taxon>CS clade</taxon>
        <taxon>Chlamydomonadales</taxon>
        <taxon>Volvocaceae</taxon>
        <taxon>Volvox</taxon>
    </lineage>
</organism>
<dbReference type="Proteomes" id="UP000001058">
    <property type="component" value="Unassembled WGS sequence"/>
</dbReference>
<dbReference type="EMBL" id="GL378362">
    <property type="protein sequence ID" value="EFJ44746.1"/>
    <property type="molecule type" value="Genomic_DNA"/>
</dbReference>
<feature type="compositionally biased region" description="Basic and acidic residues" evidence="1">
    <location>
        <begin position="35"/>
        <end position="58"/>
    </location>
</feature>
<gene>
    <name evidence="2" type="ORF">VOLCADRAFT_95123</name>
</gene>
<protein>
    <submittedName>
        <fullName evidence="2">Uncharacterized protein</fullName>
    </submittedName>
</protein>
<name>D8U6N5_VOLCA</name>
<accession>D8U6N5</accession>
<proteinExistence type="predicted"/>
<dbReference type="AlphaFoldDB" id="D8U6N5"/>
<reference evidence="2 3" key="1">
    <citation type="journal article" date="2010" name="Science">
        <title>Genomic analysis of organismal complexity in the multicellular green alga Volvox carteri.</title>
        <authorList>
            <person name="Prochnik S.E."/>
            <person name="Umen J."/>
            <person name="Nedelcu A.M."/>
            <person name="Hallmann A."/>
            <person name="Miller S.M."/>
            <person name="Nishii I."/>
            <person name="Ferris P."/>
            <person name="Kuo A."/>
            <person name="Mitros T."/>
            <person name="Fritz-Laylin L.K."/>
            <person name="Hellsten U."/>
            <person name="Chapman J."/>
            <person name="Simakov O."/>
            <person name="Rensing S.A."/>
            <person name="Terry A."/>
            <person name="Pangilinan J."/>
            <person name="Kapitonov V."/>
            <person name="Jurka J."/>
            <person name="Salamov A."/>
            <person name="Shapiro H."/>
            <person name="Schmutz J."/>
            <person name="Grimwood J."/>
            <person name="Lindquist E."/>
            <person name="Lucas S."/>
            <person name="Grigoriev I.V."/>
            <person name="Schmitt R."/>
            <person name="Kirk D."/>
            <person name="Rokhsar D.S."/>
        </authorList>
    </citation>
    <scope>NUCLEOTIDE SEQUENCE [LARGE SCALE GENOMIC DNA]</scope>
    <source>
        <strain evidence="3">f. Nagariensis / Eve</strain>
    </source>
</reference>
<sequence length="128" mass="14465">MLPLPPPKATRELQERLDTALNDREAQITDVYDSAVRHGEATSPHQHDYQQQKRDGLPSHKTVLSKTFHGLGCYILRRSLEMRPDLSSRVGGLSRTFKVLGCNEKQLVKLFRPHRCPSLSFSLPCAEG</sequence>
<keyword evidence="3" id="KW-1185">Reference proteome</keyword>
<evidence type="ECO:0000256" key="1">
    <source>
        <dbReference type="SAM" id="MobiDB-lite"/>
    </source>
</evidence>
<evidence type="ECO:0000313" key="3">
    <source>
        <dbReference type="Proteomes" id="UP000001058"/>
    </source>
</evidence>
<dbReference type="RefSeq" id="XP_002954322.1">
    <property type="nucleotide sequence ID" value="XM_002954276.1"/>
</dbReference>
<evidence type="ECO:0000313" key="2">
    <source>
        <dbReference type="EMBL" id="EFJ44746.1"/>
    </source>
</evidence>
<dbReference type="KEGG" id="vcn:VOLCADRAFT_95123"/>
<dbReference type="GeneID" id="9624239"/>